<reference evidence="1 2" key="1">
    <citation type="submission" date="2017-07" db="EMBL/GenBank/DDBJ databases">
        <title>The genome sequence of Paludifilum halophilum highlights mechanisms for microbial adaptation to high salt environemnts.</title>
        <authorList>
            <person name="Belbahri L."/>
        </authorList>
    </citation>
    <scope>NUCLEOTIDE SEQUENCE [LARGE SCALE GENOMIC DNA]</scope>
    <source>
        <strain evidence="1 2">DSM 102817</strain>
    </source>
</reference>
<protein>
    <recommendedName>
        <fullName evidence="3">Lipoprotein</fullName>
    </recommendedName>
</protein>
<dbReference type="OrthoDB" id="1797983at2"/>
<name>A0A235B4B6_9BACL</name>
<evidence type="ECO:0000313" key="2">
    <source>
        <dbReference type="Proteomes" id="UP000215459"/>
    </source>
</evidence>
<sequence>MSKILLPLLAFILITSCEGTLPCGNSEEPQDPPPPPSIKVVKEQTKTVQLKSLIHCWNEPCTEIHRILDPKQSPLTRAKPRSDIRISFPSGREPDDITLIQRIPHHVSIRTAEGVNVLELSGPVEPGTYFFELHASWSKKKESGKIIYSFRLKVE</sequence>
<comment type="caution">
    <text evidence="1">The sequence shown here is derived from an EMBL/GenBank/DDBJ whole genome shotgun (WGS) entry which is preliminary data.</text>
</comment>
<accession>A0A235B4B6</accession>
<dbReference type="PROSITE" id="PS51257">
    <property type="entry name" value="PROKAR_LIPOPROTEIN"/>
    <property type="match status" value="1"/>
</dbReference>
<evidence type="ECO:0008006" key="3">
    <source>
        <dbReference type="Google" id="ProtNLM"/>
    </source>
</evidence>
<gene>
    <name evidence="1" type="ORF">CHM34_12185</name>
</gene>
<organism evidence="1 2">
    <name type="scientific">Paludifilum halophilum</name>
    <dbReference type="NCBI Taxonomy" id="1642702"/>
    <lineage>
        <taxon>Bacteria</taxon>
        <taxon>Bacillati</taxon>
        <taxon>Bacillota</taxon>
        <taxon>Bacilli</taxon>
        <taxon>Bacillales</taxon>
        <taxon>Thermoactinomycetaceae</taxon>
        <taxon>Paludifilum</taxon>
    </lineage>
</organism>
<dbReference type="Proteomes" id="UP000215459">
    <property type="component" value="Unassembled WGS sequence"/>
</dbReference>
<dbReference type="RefSeq" id="WP_094264891.1">
    <property type="nucleotide sequence ID" value="NZ_NOWF01000007.1"/>
</dbReference>
<dbReference type="EMBL" id="NOWF01000007">
    <property type="protein sequence ID" value="OYD07148.1"/>
    <property type="molecule type" value="Genomic_DNA"/>
</dbReference>
<dbReference type="AlphaFoldDB" id="A0A235B4B6"/>
<keyword evidence="2" id="KW-1185">Reference proteome</keyword>
<proteinExistence type="predicted"/>
<evidence type="ECO:0000313" key="1">
    <source>
        <dbReference type="EMBL" id="OYD07148.1"/>
    </source>
</evidence>